<evidence type="ECO:0000313" key="3">
    <source>
        <dbReference type="EMBL" id="OMF58141.1"/>
    </source>
</evidence>
<name>A0A1R1F290_9BACL</name>
<comment type="similarity">
    <text evidence="1">Belongs to the YciI family.</text>
</comment>
<dbReference type="STRING" id="297318.BK138_06180"/>
<feature type="domain" description="YCII-related" evidence="2">
    <location>
        <begin position="7"/>
        <end position="85"/>
    </location>
</feature>
<dbReference type="Proteomes" id="UP000187172">
    <property type="component" value="Unassembled WGS sequence"/>
</dbReference>
<dbReference type="PANTHER" id="PTHR37828:SF1">
    <property type="entry name" value="YCII-RELATED DOMAIN-CONTAINING PROTEIN"/>
    <property type="match status" value="1"/>
</dbReference>
<proteinExistence type="inferred from homology"/>
<comment type="caution">
    <text evidence="3">The sequence shown here is derived from an EMBL/GenBank/DDBJ whole genome shotgun (WGS) entry which is preliminary data.</text>
</comment>
<dbReference type="InterPro" id="IPR005545">
    <property type="entry name" value="YCII"/>
</dbReference>
<evidence type="ECO:0000313" key="4">
    <source>
        <dbReference type="Proteomes" id="UP000187172"/>
    </source>
</evidence>
<sequence>MRSFLVLLGNKQTGSLREDLLEQHVQHLEAMSRLGCLRLCGPFTDGDGAVMVFSGRSAEEVEDWVMQDPFIKERYYASYDIKEFTEANESNRWLMGEPEA</sequence>
<reference evidence="3 4" key="1">
    <citation type="submission" date="2016-11" db="EMBL/GenBank/DDBJ databases">
        <title>Paenibacillus species isolates.</title>
        <authorList>
            <person name="Beno S.M."/>
        </authorList>
    </citation>
    <scope>NUCLEOTIDE SEQUENCE [LARGE SCALE GENOMIC DNA]</scope>
    <source>
        <strain evidence="3 4">FSL R5-0378</strain>
    </source>
</reference>
<keyword evidence="4" id="KW-1185">Reference proteome</keyword>
<dbReference type="Gene3D" id="3.30.70.1060">
    <property type="entry name" value="Dimeric alpha+beta barrel"/>
    <property type="match status" value="1"/>
</dbReference>
<gene>
    <name evidence="3" type="ORF">BK138_06180</name>
</gene>
<dbReference type="PANTHER" id="PTHR37828">
    <property type="entry name" value="GSR2449 PROTEIN"/>
    <property type="match status" value="1"/>
</dbReference>
<dbReference type="EMBL" id="MRTP01000001">
    <property type="protein sequence ID" value="OMF58141.1"/>
    <property type="molecule type" value="Genomic_DNA"/>
</dbReference>
<dbReference type="InterPro" id="IPR011008">
    <property type="entry name" value="Dimeric_a/b-barrel"/>
</dbReference>
<evidence type="ECO:0000256" key="1">
    <source>
        <dbReference type="ARBA" id="ARBA00007689"/>
    </source>
</evidence>
<protein>
    <recommendedName>
        <fullName evidence="2">YCII-related domain-containing protein</fullName>
    </recommendedName>
</protein>
<dbReference type="AlphaFoldDB" id="A0A1R1F290"/>
<dbReference type="RefSeq" id="WP_076167347.1">
    <property type="nucleotide sequence ID" value="NZ_MRTP01000001.1"/>
</dbReference>
<accession>A0A1R1F290</accession>
<evidence type="ECO:0000259" key="2">
    <source>
        <dbReference type="Pfam" id="PF03795"/>
    </source>
</evidence>
<dbReference type="Pfam" id="PF03795">
    <property type="entry name" value="YCII"/>
    <property type="match status" value="1"/>
</dbReference>
<dbReference type="SUPFAM" id="SSF54909">
    <property type="entry name" value="Dimeric alpha+beta barrel"/>
    <property type="match status" value="1"/>
</dbReference>
<organism evidence="3 4">
    <name type="scientific">Paenibacillus rhizosphaerae</name>
    <dbReference type="NCBI Taxonomy" id="297318"/>
    <lineage>
        <taxon>Bacteria</taxon>
        <taxon>Bacillati</taxon>
        <taxon>Bacillota</taxon>
        <taxon>Bacilli</taxon>
        <taxon>Bacillales</taxon>
        <taxon>Paenibacillaceae</taxon>
        <taxon>Paenibacillus</taxon>
    </lineage>
</organism>